<reference evidence="2 3" key="1">
    <citation type="journal article" date="2007" name="Proc. Natl. Acad. Sci. U.S.A.">
        <title>Dandruff-associated Malassezia genomes reveal convergent and divergent virulence traits shared with plant and human fungal pathogens.</title>
        <authorList>
            <person name="Xu J."/>
            <person name="Saunders C.W."/>
            <person name="Hu P."/>
            <person name="Grant R.A."/>
            <person name="Boekhout T."/>
            <person name="Kuramae E.E."/>
            <person name="Kronstad J.W."/>
            <person name="Deangelis Y.M."/>
            <person name="Reeder N.L."/>
            <person name="Johnstone K.R."/>
            <person name="Leland M."/>
            <person name="Fieno A.M."/>
            <person name="Begley W.M."/>
            <person name="Sun Y."/>
            <person name="Lacey M.P."/>
            <person name="Chaudhary T."/>
            <person name="Keough T."/>
            <person name="Chu L."/>
            <person name="Sears R."/>
            <person name="Yuan B."/>
            <person name="Dawson T.L.Jr."/>
        </authorList>
    </citation>
    <scope>NUCLEOTIDE SEQUENCE [LARGE SCALE GENOMIC DNA]</scope>
    <source>
        <strain evidence="3">ATCC MYA-4612 / CBS 7966</strain>
    </source>
</reference>
<dbReference type="SUPFAM" id="SSF46565">
    <property type="entry name" value="Chaperone J-domain"/>
    <property type="match status" value="1"/>
</dbReference>
<dbReference type="PRINTS" id="PR00625">
    <property type="entry name" value="JDOMAIN"/>
</dbReference>
<accession>A8PRS5</accession>
<dbReference type="RefSeq" id="XP_001732342.1">
    <property type="nucleotide sequence ID" value="XM_001732290.1"/>
</dbReference>
<dbReference type="InParanoid" id="A8PRS5"/>
<evidence type="ECO:0000259" key="1">
    <source>
        <dbReference type="PROSITE" id="PS50076"/>
    </source>
</evidence>
<dbReference type="Gene3D" id="1.10.287.110">
    <property type="entry name" value="DnaJ domain"/>
    <property type="match status" value="1"/>
</dbReference>
<comment type="caution">
    <text evidence="2">The sequence shown here is derived from an EMBL/GenBank/DDBJ whole genome shotgun (WGS) entry which is preliminary data.</text>
</comment>
<dbReference type="Pfam" id="PF00226">
    <property type="entry name" value="DnaJ"/>
    <property type="match status" value="1"/>
</dbReference>
<dbReference type="PANTHER" id="PTHR43948">
    <property type="entry name" value="DNAJ HOMOLOG SUBFAMILY B"/>
    <property type="match status" value="1"/>
</dbReference>
<proteinExistence type="predicted"/>
<keyword evidence="3" id="KW-1185">Reference proteome</keyword>
<dbReference type="GO" id="GO:0051082">
    <property type="term" value="F:unfolded protein binding"/>
    <property type="evidence" value="ECO:0007669"/>
    <property type="project" value="TreeGrafter"/>
</dbReference>
<evidence type="ECO:0000313" key="2">
    <source>
        <dbReference type="EMBL" id="EDP45128.1"/>
    </source>
</evidence>
<dbReference type="STRING" id="425265.A8PRS5"/>
<dbReference type="InterPro" id="IPR001623">
    <property type="entry name" value="DnaJ_domain"/>
</dbReference>
<dbReference type="GO" id="GO:0044183">
    <property type="term" value="F:protein folding chaperone"/>
    <property type="evidence" value="ECO:0007669"/>
    <property type="project" value="TreeGrafter"/>
</dbReference>
<dbReference type="SMART" id="SM00271">
    <property type="entry name" value="DnaJ"/>
    <property type="match status" value="1"/>
</dbReference>
<dbReference type="KEGG" id="mgl:MGL_0117"/>
<dbReference type="GO" id="GO:0051087">
    <property type="term" value="F:protein-folding chaperone binding"/>
    <property type="evidence" value="ECO:0007669"/>
    <property type="project" value="TreeGrafter"/>
</dbReference>
<dbReference type="GO" id="GO:0005634">
    <property type="term" value="C:nucleus"/>
    <property type="evidence" value="ECO:0007669"/>
    <property type="project" value="TreeGrafter"/>
</dbReference>
<dbReference type="PANTHER" id="PTHR43948:SF21">
    <property type="entry name" value="DNAJ DOMAIN-CONTAINING PROTEIN"/>
    <property type="match status" value="1"/>
</dbReference>
<evidence type="ECO:0000313" key="3">
    <source>
        <dbReference type="Proteomes" id="UP000008837"/>
    </source>
</evidence>
<dbReference type="AlphaFoldDB" id="A8PRS5"/>
<dbReference type="EMBL" id="AAYY01000001">
    <property type="protein sequence ID" value="EDP45128.1"/>
    <property type="molecule type" value="Genomic_DNA"/>
</dbReference>
<dbReference type="Proteomes" id="UP000008837">
    <property type="component" value="Unassembled WGS sequence"/>
</dbReference>
<organism evidence="2 3">
    <name type="scientific">Malassezia globosa (strain ATCC MYA-4612 / CBS 7966)</name>
    <name type="common">Dandruff-associated fungus</name>
    <dbReference type="NCBI Taxonomy" id="425265"/>
    <lineage>
        <taxon>Eukaryota</taxon>
        <taxon>Fungi</taxon>
        <taxon>Dikarya</taxon>
        <taxon>Basidiomycota</taxon>
        <taxon>Ustilaginomycotina</taxon>
        <taxon>Malasseziomycetes</taxon>
        <taxon>Malasseziales</taxon>
        <taxon>Malasseziaceae</taxon>
        <taxon>Malassezia</taxon>
    </lineage>
</organism>
<dbReference type="OMA" id="SVYTAFQ"/>
<sequence length="208" mass="22798">MGISSEGFGIKRSDILTPMNHGIPDYYAILHVDAKATQEDIKKAYQRESLKCHPDRFPHASDEEKRHYTQTFQSVADAYYILSDTKRRAEYDATRLSSSSSAHADFSFEHTPQPNAQTQFANVWADLLRPEIERQLPVWRTTGTVSGAALGYIIGNIPGAIGGAVVGHSLGAVRDAKGRAVSEVFLSLPLSARANVLRALASKVLESL</sequence>
<feature type="domain" description="J" evidence="1">
    <location>
        <begin position="25"/>
        <end position="95"/>
    </location>
</feature>
<protein>
    <recommendedName>
        <fullName evidence="1">J domain-containing protein</fullName>
    </recommendedName>
</protein>
<dbReference type="OrthoDB" id="442087at2759"/>
<dbReference type="PROSITE" id="PS50076">
    <property type="entry name" value="DNAJ_2"/>
    <property type="match status" value="1"/>
</dbReference>
<dbReference type="GeneID" id="5856648"/>
<dbReference type="FunCoup" id="A8PRS5">
    <property type="interactions" value="143"/>
</dbReference>
<gene>
    <name evidence="2" type="ORF">MGL_0117</name>
</gene>
<dbReference type="InterPro" id="IPR036869">
    <property type="entry name" value="J_dom_sf"/>
</dbReference>
<name>A8PRS5_MALGO</name>
<dbReference type="CDD" id="cd06257">
    <property type="entry name" value="DnaJ"/>
    <property type="match status" value="1"/>
</dbReference>
<dbReference type="GO" id="GO:0005737">
    <property type="term" value="C:cytoplasm"/>
    <property type="evidence" value="ECO:0007669"/>
    <property type="project" value="TreeGrafter"/>
</dbReference>
<dbReference type="VEuPathDB" id="FungiDB:MGL_0117"/>